<evidence type="ECO:0000313" key="3">
    <source>
        <dbReference type="EMBL" id="CAE0463813.1"/>
    </source>
</evidence>
<feature type="chain" id="PRO_5036191450" description="ParB/Sulfiredoxin domain-containing protein" evidence="2">
    <location>
        <begin position="32"/>
        <end position="733"/>
    </location>
</feature>
<dbReference type="AlphaFoldDB" id="A0A6S8TSD0"/>
<evidence type="ECO:0000313" key="4">
    <source>
        <dbReference type="EMBL" id="CAE0463816.1"/>
    </source>
</evidence>
<protein>
    <recommendedName>
        <fullName evidence="5">ParB/Sulfiredoxin domain-containing protein</fullName>
    </recommendedName>
</protein>
<gene>
    <name evidence="3" type="ORF">CDEB00056_LOCUS8654</name>
    <name evidence="4" type="ORF">CDEB00056_LOCUS8657</name>
</gene>
<reference evidence="4" key="1">
    <citation type="submission" date="2021-01" db="EMBL/GenBank/DDBJ databases">
        <authorList>
            <person name="Corre E."/>
            <person name="Pelletier E."/>
            <person name="Niang G."/>
            <person name="Scheremetjew M."/>
            <person name="Finn R."/>
            <person name="Kale V."/>
            <person name="Holt S."/>
            <person name="Cochrane G."/>
            <person name="Meng A."/>
            <person name="Brown T."/>
            <person name="Cohen L."/>
        </authorList>
    </citation>
    <scope>NUCLEOTIDE SEQUENCE</scope>
    <source>
        <strain evidence="4">MM31A-1</strain>
    </source>
</reference>
<feature type="compositionally biased region" description="Basic and acidic residues" evidence="1">
    <location>
        <begin position="443"/>
        <end position="453"/>
    </location>
</feature>
<dbReference type="EMBL" id="HBIO01011142">
    <property type="protein sequence ID" value="CAE0463816.1"/>
    <property type="molecule type" value="Transcribed_RNA"/>
</dbReference>
<feature type="region of interest" description="Disordered" evidence="1">
    <location>
        <begin position="75"/>
        <end position="121"/>
    </location>
</feature>
<feature type="compositionally biased region" description="Basic and acidic residues" evidence="1">
    <location>
        <begin position="425"/>
        <end position="435"/>
    </location>
</feature>
<feature type="region of interest" description="Disordered" evidence="1">
    <location>
        <begin position="278"/>
        <end position="298"/>
    </location>
</feature>
<name>A0A6S8TSD0_9STRA</name>
<evidence type="ECO:0008006" key="5">
    <source>
        <dbReference type="Google" id="ProtNLM"/>
    </source>
</evidence>
<evidence type="ECO:0000256" key="2">
    <source>
        <dbReference type="SAM" id="SignalP"/>
    </source>
</evidence>
<feature type="region of interest" description="Disordered" evidence="1">
    <location>
        <begin position="384"/>
        <end position="456"/>
    </location>
</feature>
<feature type="signal peptide" evidence="2">
    <location>
        <begin position="1"/>
        <end position="31"/>
    </location>
</feature>
<proteinExistence type="predicted"/>
<feature type="compositionally biased region" description="Polar residues" evidence="1">
    <location>
        <begin position="398"/>
        <end position="407"/>
    </location>
</feature>
<feature type="compositionally biased region" description="Polar residues" evidence="1">
    <location>
        <begin position="282"/>
        <end position="291"/>
    </location>
</feature>
<evidence type="ECO:0000256" key="1">
    <source>
        <dbReference type="SAM" id="MobiDB-lite"/>
    </source>
</evidence>
<feature type="compositionally biased region" description="Basic and acidic residues" evidence="1">
    <location>
        <begin position="384"/>
        <end position="394"/>
    </location>
</feature>
<keyword evidence="2" id="KW-0732">Signal</keyword>
<organism evidence="4">
    <name type="scientific">Chaetoceros debilis</name>
    <dbReference type="NCBI Taxonomy" id="122233"/>
    <lineage>
        <taxon>Eukaryota</taxon>
        <taxon>Sar</taxon>
        <taxon>Stramenopiles</taxon>
        <taxon>Ochrophyta</taxon>
        <taxon>Bacillariophyta</taxon>
        <taxon>Coscinodiscophyceae</taxon>
        <taxon>Chaetocerotophycidae</taxon>
        <taxon>Chaetocerotales</taxon>
        <taxon>Chaetocerotaceae</taxon>
        <taxon>Chaetoceros</taxon>
    </lineage>
</organism>
<dbReference type="EMBL" id="HBIO01011139">
    <property type="protein sequence ID" value="CAE0463813.1"/>
    <property type="molecule type" value="Transcribed_RNA"/>
</dbReference>
<feature type="compositionally biased region" description="Low complexity" evidence="1">
    <location>
        <begin position="79"/>
        <end position="88"/>
    </location>
</feature>
<sequence length="733" mass="82558">MGKFQKLQFPLFFSIFTCILQGAKLITKGEALTFISPLKKNSVESQFQWSPKYFHACELRKGTIARTDLVLRSSDGDTDTTGADSGSTLQKTTSAKNKSEKEPTDSSPSGSADKVISRKDVEDDSNNELLESIVGAAFDATKWAFSELRWRSAEALTASLPTEKREEVLMRLSDRPNIESSGSNITATAQTDAVERGSVQEEISAALAKQAEINSQEKAEWVREKENIEVAKQMEQAANERVKSELAIQQQRLESEMAKVDELKVNISKEKAIAAADAEASTQHLQQQEAQLSKEKDEVDKLSVQKELQNLEEIVSLTEKREKQQKQLKVVEDNLREEMKKEKALIAEVASTREKREQQQAELKIVEEDLRERIKSIDENKSKISQMKEEEQKIEISQVATEASTESTPDKESGYYSPKQYRNLSTEEKGAIKEKRAAKKPLARNEDKSDESSIHPVLGPVVSELGYKRIHLVSSGKLGTIPIWKKQRNYNHSRAKAMAADKKKSMHLGFPGIICLHEDVDGKLSVLDGQHRVGMMLNMLENKNAKEDSVDTTLFEKVLVEVYSQPQAQVGDVDSHAEKVFSEINKAEPIKLVDMPGVASAADRRVITEAVAGLKNQYPKMFSTSQRCRVPNVNVDNMRNHIFGANILNKTIGEGKEKEKMFDGGKKLNDWLQIQNAALGELYENSEERQSFVSERAWKKASENHFYLGLESSWLYNLNTLEQNRTEQNRNNR</sequence>
<accession>A0A6S8TSD0</accession>